<reference evidence="2" key="1">
    <citation type="submission" date="2023-04" db="EMBL/GenBank/DDBJ databases">
        <authorList>
            <consortium name="ELIXIR-Norway"/>
        </authorList>
    </citation>
    <scope>NUCLEOTIDE SEQUENCE [LARGE SCALE GENOMIC DNA]</scope>
</reference>
<sequence>MMFSLESQSKWLRPGNSPPSTLSAQWSRRGAQPGCEAQPSWTPRAPSAVLGLMDRAALMLKLHCPSKREEGKANNVGISCSFTLLEEFSHPLFPVHVCKVTQSCLALCDPVDCSPPGSSIHGILQARILELPCPPPGKLPNPGTEPTSLTSPTLASGFFTIRAT</sequence>
<dbReference type="EMBL" id="OX459959">
    <property type="protein sequence ID" value="CAI9164638.1"/>
    <property type="molecule type" value="Genomic_DNA"/>
</dbReference>
<evidence type="ECO:0000313" key="3">
    <source>
        <dbReference type="Proteomes" id="UP001176941"/>
    </source>
</evidence>
<name>A0ABN8YTB8_RANTA</name>
<gene>
    <name evidence="2" type="ORF">MRATA1EN1_LOCUS13600</name>
</gene>
<feature type="region of interest" description="Disordered" evidence="1">
    <location>
        <begin position="1"/>
        <end position="42"/>
    </location>
</feature>
<evidence type="ECO:0000313" key="2">
    <source>
        <dbReference type="EMBL" id="CAI9164638.1"/>
    </source>
</evidence>
<dbReference type="Proteomes" id="UP001176941">
    <property type="component" value="Chromosome 23"/>
</dbReference>
<organism evidence="2 3">
    <name type="scientific">Rangifer tarandus platyrhynchus</name>
    <name type="common">Svalbard reindeer</name>
    <dbReference type="NCBI Taxonomy" id="3082113"/>
    <lineage>
        <taxon>Eukaryota</taxon>
        <taxon>Metazoa</taxon>
        <taxon>Chordata</taxon>
        <taxon>Craniata</taxon>
        <taxon>Vertebrata</taxon>
        <taxon>Euteleostomi</taxon>
        <taxon>Mammalia</taxon>
        <taxon>Eutheria</taxon>
        <taxon>Laurasiatheria</taxon>
        <taxon>Artiodactyla</taxon>
        <taxon>Ruminantia</taxon>
        <taxon>Pecora</taxon>
        <taxon>Cervidae</taxon>
        <taxon>Odocoileinae</taxon>
        <taxon>Rangifer</taxon>
    </lineage>
</organism>
<feature type="compositionally biased region" description="Polar residues" evidence="1">
    <location>
        <begin position="1"/>
        <end position="10"/>
    </location>
</feature>
<keyword evidence="3" id="KW-1185">Reference proteome</keyword>
<accession>A0ABN8YTB8</accession>
<proteinExistence type="predicted"/>
<evidence type="ECO:0000256" key="1">
    <source>
        <dbReference type="SAM" id="MobiDB-lite"/>
    </source>
</evidence>
<protein>
    <submittedName>
        <fullName evidence="2">Uncharacterized protein</fullName>
    </submittedName>
</protein>